<evidence type="ECO:0000256" key="1">
    <source>
        <dbReference type="SAM" id="MobiDB-lite"/>
    </source>
</evidence>
<reference evidence="2 3" key="1">
    <citation type="submission" date="2023-08" db="EMBL/GenBank/DDBJ databases">
        <authorList>
            <person name="Park J.-S."/>
        </authorList>
    </citation>
    <scope>NUCLEOTIDE SEQUENCE [LARGE SCALE GENOMIC DNA]</scope>
    <source>
        <strain evidence="2 3">2205BS29-5</strain>
    </source>
</reference>
<protein>
    <submittedName>
        <fullName evidence="2">Uncharacterized protein</fullName>
    </submittedName>
</protein>
<comment type="caution">
    <text evidence="2">The sequence shown here is derived from an EMBL/GenBank/DDBJ whole genome shotgun (WGS) entry which is preliminary data.</text>
</comment>
<dbReference type="RefSeq" id="WP_305964318.1">
    <property type="nucleotide sequence ID" value="NZ_JAVAMQ010000017.1"/>
</dbReference>
<proteinExistence type="predicted"/>
<sequence length="323" mass="36785">MPFEFAPSPDPDRNRDPAIPGPQDELWLMGQPPLQDFLDVVRRDFRDMAGKGPRRDQIIARWRQANDHLADLEDSEAGLADRIRCRKLPKAMRPLAEELQAQGFYRETFDRVPTTIEMVELDRIVVSQRHVTLPFVQGLAARAQAGMPPADLFRFCQPLERRDARVEWRRLGRDRFAFLSDSNDLRFHETTLLRPGQVGDLQPSGPIAGVVGAIVGLGSNFLSGIRWGKRVVLHNGYHRATALRMAGITHAPVIIQTVSRRDELEAVAAEPVIEDPAFYYRAMRPPLLKDFFDDRLATVLSLRRRRKMVEVSVTVTETYVEDL</sequence>
<feature type="region of interest" description="Disordered" evidence="1">
    <location>
        <begin position="1"/>
        <end position="23"/>
    </location>
</feature>
<dbReference type="EMBL" id="JAVAMQ010000017">
    <property type="protein sequence ID" value="MDP5308473.1"/>
    <property type="molecule type" value="Genomic_DNA"/>
</dbReference>
<keyword evidence="3" id="KW-1185">Reference proteome</keyword>
<name>A0ABT9JF70_9RHOB</name>
<organism evidence="2 3">
    <name type="scientific">Paracoccus spongiarum</name>
    <dbReference type="NCBI Taxonomy" id="3064387"/>
    <lineage>
        <taxon>Bacteria</taxon>
        <taxon>Pseudomonadati</taxon>
        <taxon>Pseudomonadota</taxon>
        <taxon>Alphaproteobacteria</taxon>
        <taxon>Rhodobacterales</taxon>
        <taxon>Paracoccaceae</taxon>
        <taxon>Paracoccus</taxon>
    </lineage>
</organism>
<evidence type="ECO:0000313" key="3">
    <source>
        <dbReference type="Proteomes" id="UP001224997"/>
    </source>
</evidence>
<evidence type="ECO:0000313" key="2">
    <source>
        <dbReference type="EMBL" id="MDP5308473.1"/>
    </source>
</evidence>
<accession>A0ABT9JF70</accession>
<dbReference type="Proteomes" id="UP001224997">
    <property type="component" value="Unassembled WGS sequence"/>
</dbReference>
<gene>
    <name evidence="2" type="ORF">Q5Y72_15425</name>
</gene>